<organism evidence="1">
    <name type="scientific">marine sediment metagenome</name>
    <dbReference type="NCBI Taxonomy" id="412755"/>
    <lineage>
        <taxon>unclassified sequences</taxon>
        <taxon>metagenomes</taxon>
        <taxon>ecological metagenomes</taxon>
    </lineage>
</organism>
<name>X1QXD4_9ZZZZ</name>
<proteinExistence type="predicted"/>
<gene>
    <name evidence="1" type="ORF">S12H4_21982</name>
</gene>
<accession>X1QXD4</accession>
<feature type="non-terminal residue" evidence="1">
    <location>
        <position position="1"/>
    </location>
</feature>
<evidence type="ECO:0000313" key="1">
    <source>
        <dbReference type="EMBL" id="GAI73237.1"/>
    </source>
</evidence>
<sequence>FEGVSDFDNIFWGTTIDVQYGREPLDSLIKAAKECQKIIDSLPWNK</sequence>
<dbReference type="AlphaFoldDB" id="X1QXD4"/>
<reference evidence="1" key="1">
    <citation type="journal article" date="2014" name="Front. Microbiol.">
        <title>High frequency of phylogenetically diverse reductive dehalogenase-homologous genes in deep subseafloor sedimentary metagenomes.</title>
        <authorList>
            <person name="Kawai M."/>
            <person name="Futagami T."/>
            <person name="Toyoda A."/>
            <person name="Takaki Y."/>
            <person name="Nishi S."/>
            <person name="Hori S."/>
            <person name="Arai W."/>
            <person name="Tsubouchi T."/>
            <person name="Morono Y."/>
            <person name="Uchiyama I."/>
            <person name="Ito T."/>
            <person name="Fujiyama A."/>
            <person name="Inagaki F."/>
            <person name="Takami H."/>
        </authorList>
    </citation>
    <scope>NUCLEOTIDE SEQUENCE</scope>
    <source>
        <strain evidence="1">Expedition CK06-06</strain>
    </source>
</reference>
<protein>
    <submittedName>
        <fullName evidence="1">Uncharacterized protein</fullName>
    </submittedName>
</protein>
<comment type="caution">
    <text evidence="1">The sequence shown here is derived from an EMBL/GenBank/DDBJ whole genome shotgun (WGS) entry which is preliminary data.</text>
</comment>
<dbReference type="EMBL" id="BARW01011386">
    <property type="protein sequence ID" value="GAI73237.1"/>
    <property type="molecule type" value="Genomic_DNA"/>
</dbReference>